<evidence type="ECO:0000256" key="5">
    <source>
        <dbReference type="SAM" id="SignalP"/>
    </source>
</evidence>
<dbReference type="PROSITE" id="PS00597">
    <property type="entry name" value="PLANT_LTP"/>
    <property type="match status" value="1"/>
</dbReference>
<feature type="signal peptide" evidence="5">
    <location>
        <begin position="1"/>
        <end position="27"/>
    </location>
</feature>
<keyword evidence="2 4" id="KW-0813">Transport</keyword>
<dbReference type="InterPro" id="IPR036312">
    <property type="entry name" value="Bifun_inhib/LTP/seed_sf"/>
</dbReference>
<gene>
    <name evidence="7" type="ORF">AQUCO_04500231v1</name>
</gene>
<dbReference type="CDD" id="cd01960">
    <property type="entry name" value="nsLTP1"/>
    <property type="match status" value="1"/>
</dbReference>
<dbReference type="EMBL" id="KZ305062">
    <property type="protein sequence ID" value="PIA32476.1"/>
    <property type="molecule type" value="Genomic_DNA"/>
</dbReference>
<dbReference type="AlphaFoldDB" id="A0A2G5CMH0"/>
<dbReference type="InterPro" id="IPR016140">
    <property type="entry name" value="Bifunc_inhib/LTP/seed_store"/>
</dbReference>
<dbReference type="STRING" id="218851.A0A2G5CMH0"/>
<proteinExistence type="inferred from homology"/>
<dbReference type="FunCoup" id="A0A2G5CMH0">
    <property type="interactions" value="72"/>
</dbReference>
<accession>A0A2G5CMH0</accession>
<dbReference type="GO" id="GO:0006869">
    <property type="term" value="P:lipid transport"/>
    <property type="evidence" value="ECO:0007669"/>
    <property type="project" value="InterPro"/>
</dbReference>
<dbReference type="SMART" id="SM00499">
    <property type="entry name" value="AAI"/>
    <property type="match status" value="1"/>
</dbReference>
<dbReference type="FunFam" id="1.10.110.10:FF:000002">
    <property type="entry name" value="Non-specific lipid-transfer protein"/>
    <property type="match status" value="1"/>
</dbReference>
<comment type="function">
    <text evidence="4">Plant non-specific lipid-transfer proteins transfer phospholipids as well as galactolipids across membranes. May play a role in wax or cutin deposition in the cell walls of expanding epidermal cells and certain secretory tissues.</text>
</comment>
<keyword evidence="3" id="KW-1015">Disulfide bond</keyword>
<evidence type="ECO:0000256" key="1">
    <source>
        <dbReference type="ARBA" id="ARBA00009748"/>
    </source>
</evidence>
<feature type="domain" description="Bifunctional inhibitor/plant lipid transfer protein/seed storage helical" evidence="6">
    <location>
        <begin position="31"/>
        <end position="116"/>
    </location>
</feature>
<name>A0A2G5CMH0_AQUCA</name>
<dbReference type="Gene3D" id="1.10.110.10">
    <property type="entry name" value="Plant lipid-transfer and hydrophobic proteins"/>
    <property type="match status" value="1"/>
</dbReference>
<evidence type="ECO:0000256" key="2">
    <source>
        <dbReference type="ARBA" id="ARBA00022448"/>
    </source>
</evidence>
<evidence type="ECO:0000256" key="4">
    <source>
        <dbReference type="RuleBase" id="RU000628"/>
    </source>
</evidence>
<dbReference type="PRINTS" id="PR00382">
    <property type="entry name" value="LIPIDTRNSFER"/>
</dbReference>
<evidence type="ECO:0000313" key="8">
    <source>
        <dbReference type="Proteomes" id="UP000230069"/>
    </source>
</evidence>
<keyword evidence="5" id="KW-0732">Signal</keyword>
<dbReference type="InterPro" id="IPR000528">
    <property type="entry name" value="Plant_nsLTP"/>
</dbReference>
<dbReference type="Pfam" id="PF00234">
    <property type="entry name" value="Tryp_alpha_amyl"/>
    <property type="match status" value="1"/>
</dbReference>
<dbReference type="Proteomes" id="UP000230069">
    <property type="component" value="Unassembled WGS sequence"/>
</dbReference>
<evidence type="ECO:0000256" key="3">
    <source>
        <dbReference type="ARBA" id="ARBA00023157"/>
    </source>
</evidence>
<dbReference type="InParanoid" id="A0A2G5CMH0"/>
<dbReference type="GO" id="GO:0008289">
    <property type="term" value="F:lipid binding"/>
    <property type="evidence" value="ECO:0007669"/>
    <property type="project" value="UniProtKB-KW"/>
</dbReference>
<keyword evidence="4" id="KW-0446">Lipid-binding</keyword>
<protein>
    <recommendedName>
        <fullName evidence="4">Non-specific lipid-transfer protein</fullName>
    </recommendedName>
</protein>
<keyword evidence="8" id="KW-1185">Reference proteome</keyword>
<dbReference type="OrthoDB" id="1890443at2759"/>
<dbReference type="SUPFAM" id="SSF47699">
    <property type="entry name" value="Bifunctional inhibitor/lipid-transfer protein/seed storage 2S albumin"/>
    <property type="match status" value="1"/>
</dbReference>
<evidence type="ECO:0000259" key="6">
    <source>
        <dbReference type="SMART" id="SM00499"/>
    </source>
</evidence>
<comment type="similarity">
    <text evidence="1 4">Belongs to the plant LTP family.</text>
</comment>
<evidence type="ECO:0000313" key="7">
    <source>
        <dbReference type="EMBL" id="PIA32476.1"/>
    </source>
</evidence>
<reference evidence="7 8" key="1">
    <citation type="submission" date="2017-09" db="EMBL/GenBank/DDBJ databases">
        <title>WGS assembly of Aquilegia coerulea Goldsmith.</title>
        <authorList>
            <person name="Hodges S."/>
            <person name="Kramer E."/>
            <person name="Nordborg M."/>
            <person name="Tomkins J."/>
            <person name="Borevitz J."/>
            <person name="Derieg N."/>
            <person name="Yan J."/>
            <person name="Mihaltcheva S."/>
            <person name="Hayes R.D."/>
            <person name="Rokhsar D."/>
        </authorList>
    </citation>
    <scope>NUCLEOTIDE SEQUENCE [LARGE SCALE GENOMIC DNA]</scope>
    <source>
        <strain evidence="8">cv. Goldsmith</strain>
    </source>
</reference>
<organism evidence="7 8">
    <name type="scientific">Aquilegia coerulea</name>
    <name type="common">Rocky mountain columbine</name>
    <dbReference type="NCBI Taxonomy" id="218851"/>
    <lineage>
        <taxon>Eukaryota</taxon>
        <taxon>Viridiplantae</taxon>
        <taxon>Streptophyta</taxon>
        <taxon>Embryophyta</taxon>
        <taxon>Tracheophyta</taxon>
        <taxon>Spermatophyta</taxon>
        <taxon>Magnoliopsida</taxon>
        <taxon>Ranunculales</taxon>
        <taxon>Ranunculaceae</taxon>
        <taxon>Thalictroideae</taxon>
        <taxon>Aquilegia</taxon>
    </lineage>
</organism>
<sequence>MASSMIFKFTCVLVACMLVVSAPYAEAAISCGLVAGKVGPCIQYLRGRGGPVPGNCCAGIKSLNSLARTTPDRQTACGCLKTTASKISGLNYKLAESLPANCGVSIPYKISPSTDCASVR</sequence>
<feature type="chain" id="PRO_5013666950" description="Non-specific lipid-transfer protein" evidence="5">
    <location>
        <begin position="28"/>
        <end position="120"/>
    </location>
</feature>
<dbReference type="PANTHER" id="PTHR33076">
    <property type="entry name" value="NON-SPECIFIC LIPID-TRANSFER PROTEIN 2-RELATED"/>
    <property type="match status" value="1"/>
</dbReference>